<evidence type="ECO:0000313" key="4">
    <source>
        <dbReference type="Proteomes" id="UP000562492"/>
    </source>
</evidence>
<feature type="compositionally biased region" description="Pro residues" evidence="1">
    <location>
        <begin position="1"/>
        <end position="17"/>
    </location>
</feature>
<comment type="caution">
    <text evidence="3">The sequence shown here is derived from an EMBL/GenBank/DDBJ whole genome shotgun (WGS) entry which is preliminary data.</text>
</comment>
<keyword evidence="2" id="KW-0472">Membrane</keyword>
<dbReference type="PANTHER" id="PTHR38043:SF1">
    <property type="entry name" value="PROTEIN HEMX"/>
    <property type="match status" value="1"/>
</dbReference>
<name>A0ABR6RH83_9BURK</name>
<gene>
    <name evidence="3" type="ORF">HNP33_002602</name>
</gene>
<feature type="compositionally biased region" description="Basic and acidic residues" evidence="1">
    <location>
        <begin position="251"/>
        <end position="260"/>
    </location>
</feature>
<dbReference type="EC" id="2.1.1.107" evidence="3"/>
<dbReference type="Pfam" id="PF04375">
    <property type="entry name" value="HemX"/>
    <property type="match status" value="1"/>
</dbReference>
<evidence type="ECO:0000256" key="2">
    <source>
        <dbReference type="SAM" id="Phobius"/>
    </source>
</evidence>
<feature type="transmembrane region" description="Helical" evidence="2">
    <location>
        <begin position="48"/>
        <end position="71"/>
    </location>
</feature>
<sequence>MTPPEQTPAPHPTPAPASPVTDSTASIAGAAAAGPAISSGGASGASNAWVWTTVVLGTAATVAVVSSVLLWQRLGNIQQQLALQSADSRGQAVEARTLARQAEDVSRDAASRMSVLEARVGEVALQRGQLEELMHSLSRSRDDNLVGDIEGAIRFAMQQSQLSGSPDPVVSALKTAQQRVVASAQPRLAPVERAIARDLDRFASSKSLDTAGLLARLDDLLRQVDELPLQNDVATNTGRRAAPARAKNASHGKDVASKDDAADEPQSWWSTAFSTVWNAVHDEARSLVRVRRIDYPDAVLLSPSEAFFLRENLKLRIMNARLALLARQMPASRNDLASAGDTIRKYFDPSSRRTQQASQQLLQLQQAMRDVEIPRASDTLAALATAAAGR</sequence>
<evidence type="ECO:0000313" key="3">
    <source>
        <dbReference type="EMBL" id="MBB6578520.1"/>
    </source>
</evidence>
<keyword evidence="3" id="KW-0489">Methyltransferase</keyword>
<keyword evidence="4" id="KW-1185">Reference proteome</keyword>
<organism evidence="3 4">
    <name type="scientific">Comamonas odontotermitis</name>
    <dbReference type="NCBI Taxonomy" id="379895"/>
    <lineage>
        <taxon>Bacteria</taxon>
        <taxon>Pseudomonadati</taxon>
        <taxon>Pseudomonadota</taxon>
        <taxon>Betaproteobacteria</taxon>
        <taxon>Burkholderiales</taxon>
        <taxon>Comamonadaceae</taxon>
        <taxon>Comamonas</taxon>
    </lineage>
</organism>
<keyword evidence="2" id="KW-1133">Transmembrane helix</keyword>
<proteinExistence type="predicted"/>
<dbReference type="EMBL" id="JACHKZ010000015">
    <property type="protein sequence ID" value="MBB6578520.1"/>
    <property type="molecule type" value="Genomic_DNA"/>
</dbReference>
<protein>
    <submittedName>
        <fullName evidence="3">Uroporphyrin-3 C-methyltransferase</fullName>
        <ecNumber evidence="3">2.1.1.107</ecNumber>
    </submittedName>
</protein>
<feature type="region of interest" description="Disordered" evidence="1">
    <location>
        <begin position="233"/>
        <end position="262"/>
    </location>
</feature>
<dbReference type="GO" id="GO:0032259">
    <property type="term" value="P:methylation"/>
    <property type="evidence" value="ECO:0007669"/>
    <property type="project" value="UniProtKB-KW"/>
</dbReference>
<dbReference type="InterPro" id="IPR007470">
    <property type="entry name" value="HemX"/>
</dbReference>
<dbReference type="RefSeq" id="WP_184709043.1">
    <property type="nucleotide sequence ID" value="NZ_JACHKZ010000015.1"/>
</dbReference>
<keyword evidence="2" id="KW-0812">Transmembrane</keyword>
<dbReference type="Proteomes" id="UP000562492">
    <property type="component" value="Unassembled WGS sequence"/>
</dbReference>
<accession>A0ABR6RH83</accession>
<feature type="region of interest" description="Disordered" evidence="1">
    <location>
        <begin position="1"/>
        <end position="23"/>
    </location>
</feature>
<evidence type="ECO:0000256" key="1">
    <source>
        <dbReference type="SAM" id="MobiDB-lite"/>
    </source>
</evidence>
<keyword evidence="3" id="KW-0808">Transferase</keyword>
<reference evidence="3 4" key="1">
    <citation type="submission" date="2020-08" db="EMBL/GenBank/DDBJ databases">
        <title>Functional genomics of gut bacteria from endangered species of beetles.</title>
        <authorList>
            <person name="Carlos-Shanley C."/>
        </authorList>
    </citation>
    <scope>NUCLEOTIDE SEQUENCE [LARGE SCALE GENOMIC DNA]</scope>
    <source>
        <strain evidence="3 4">S00124</strain>
    </source>
</reference>
<dbReference type="GO" id="GO:0004851">
    <property type="term" value="F:uroporphyrin-III C-methyltransferase activity"/>
    <property type="evidence" value="ECO:0007669"/>
    <property type="project" value="UniProtKB-EC"/>
</dbReference>
<dbReference type="PANTHER" id="PTHR38043">
    <property type="entry name" value="PROTEIN HEMX"/>
    <property type="match status" value="1"/>
</dbReference>